<dbReference type="Pfam" id="PF07927">
    <property type="entry name" value="HicA_toxin"/>
    <property type="match status" value="1"/>
</dbReference>
<evidence type="ECO:0000313" key="9">
    <source>
        <dbReference type="Proteomes" id="UP001500603"/>
    </source>
</evidence>
<evidence type="ECO:0000256" key="1">
    <source>
        <dbReference type="ARBA" id="ARBA00006620"/>
    </source>
</evidence>
<keyword evidence="5" id="KW-0378">Hydrolase</keyword>
<keyword evidence="4" id="KW-0255">Endonuclease</keyword>
<evidence type="ECO:0008006" key="10">
    <source>
        <dbReference type="Google" id="ProtNLM"/>
    </source>
</evidence>
<evidence type="ECO:0000256" key="5">
    <source>
        <dbReference type="ARBA" id="ARBA00022801"/>
    </source>
</evidence>
<dbReference type="SUPFAM" id="SSF54786">
    <property type="entry name" value="YcfA/nrd intein domain"/>
    <property type="match status" value="1"/>
</dbReference>
<keyword evidence="9" id="KW-1185">Reference proteome</keyword>
<dbReference type="Gene3D" id="3.30.920.30">
    <property type="entry name" value="Hypothetical protein"/>
    <property type="match status" value="1"/>
</dbReference>
<evidence type="ECO:0000313" key="8">
    <source>
        <dbReference type="EMBL" id="GAA5063912.1"/>
    </source>
</evidence>
<evidence type="ECO:0000256" key="2">
    <source>
        <dbReference type="ARBA" id="ARBA00022649"/>
    </source>
</evidence>
<comment type="similarity">
    <text evidence="1">Belongs to the HicA mRNA interferase family.</text>
</comment>
<keyword evidence="7" id="KW-0346">Stress response</keyword>
<evidence type="ECO:0000256" key="4">
    <source>
        <dbReference type="ARBA" id="ARBA00022759"/>
    </source>
</evidence>
<keyword evidence="3" id="KW-0540">Nuclease</keyword>
<sequence>MTRLPVVTGAQAIKVLEQIGFAHVRTKGSHAILRNGDTGLGVTIPLHKPLKRGTLAAVLRQAGIDQEDFAARL</sequence>
<organism evidence="8 9">
    <name type="scientific">Nocardia callitridis</name>
    <dbReference type="NCBI Taxonomy" id="648753"/>
    <lineage>
        <taxon>Bacteria</taxon>
        <taxon>Bacillati</taxon>
        <taxon>Actinomycetota</taxon>
        <taxon>Actinomycetes</taxon>
        <taxon>Mycobacteriales</taxon>
        <taxon>Nocardiaceae</taxon>
        <taxon>Nocardia</taxon>
    </lineage>
</organism>
<reference evidence="9" key="1">
    <citation type="journal article" date="2019" name="Int. J. Syst. Evol. Microbiol.">
        <title>The Global Catalogue of Microorganisms (GCM) 10K type strain sequencing project: providing services to taxonomists for standard genome sequencing and annotation.</title>
        <authorList>
            <consortium name="The Broad Institute Genomics Platform"/>
            <consortium name="The Broad Institute Genome Sequencing Center for Infectious Disease"/>
            <person name="Wu L."/>
            <person name="Ma J."/>
        </authorList>
    </citation>
    <scope>NUCLEOTIDE SEQUENCE [LARGE SCALE GENOMIC DNA]</scope>
    <source>
        <strain evidence="9">JCM 18298</strain>
    </source>
</reference>
<dbReference type="RefSeq" id="WP_345498240.1">
    <property type="nucleotide sequence ID" value="NZ_BAABJM010000006.1"/>
</dbReference>
<evidence type="ECO:0000256" key="6">
    <source>
        <dbReference type="ARBA" id="ARBA00022884"/>
    </source>
</evidence>
<keyword evidence="6" id="KW-0694">RNA-binding</keyword>
<dbReference type="InterPro" id="IPR038570">
    <property type="entry name" value="HicA_sf"/>
</dbReference>
<accession>A0ABP9KVH1</accession>
<name>A0ABP9KVH1_9NOCA</name>
<dbReference type="PANTHER" id="PTHR34873:SF3">
    <property type="entry name" value="ADDICTION MODULE TOXIN, HICA FAMILY"/>
    <property type="match status" value="1"/>
</dbReference>
<dbReference type="Proteomes" id="UP001500603">
    <property type="component" value="Unassembled WGS sequence"/>
</dbReference>
<evidence type="ECO:0000256" key="3">
    <source>
        <dbReference type="ARBA" id="ARBA00022722"/>
    </source>
</evidence>
<evidence type="ECO:0000256" key="7">
    <source>
        <dbReference type="ARBA" id="ARBA00023016"/>
    </source>
</evidence>
<dbReference type="InterPro" id="IPR012933">
    <property type="entry name" value="HicA_mRNA_interferase"/>
</dbReference>
<keyword evidence="2" id="KW-1277">Toxin-antitoxin system</keyword>
<protein>
    <recommendedName>
        <fullName evidence="10">Addiction module toxin, HicA family</fullName>
    </recommendedName>
</protein>
<gene>
    <name evidence="8" type="ORF">GCM10023318_49250</name>
</gene>
<dbReference type="PANTHER" id="PTHR34873">
    <property type="entry name" value="SSR1766 PROTEIN"/>
    <property type="match status" value="1"/>
</dbReference>
<proteinExistence type="inferred from homology"/>
<dbReference type="EMBL" id="BAABJM010000006">
    <property type="protein sequence ID" value="GAA5063912.1"/>
    <property type="molecule type" value="Genomic_DNA"/>
</dbReference>
<comment type="caution">
    <text evidence="8">The sequence shown here is derived from an EMBL/GenBank/DDBJ whole genome shotgun (WGS) entry which is preliminary data.</text>
</comment>